<evidence type="ECO:0000313" key="9">
    <source>
        <dbReference type="EMBL" id="RKO90011.1"/>
    </source>
</evidence>
<dbReference type="SUPFAM" id="SSF48371">
    <property type="entry name" value="ARM repeat"/>
    <property type="match status" value="1"/>
</dbReference>
<dbReference type="Gene3D" id="1.25.10.10">
    <property type="entry name" value="Leucine-rich Repeat Variant"/>
    <property type="match status" value="2"/>
</dbReference>
<accession>A0A4P9WBK6</accession>
<keyword evidence="10" id="KW-1185">Reference proteome</keyword>
<evidence type="ECO:0000313" key="10">
    <source>
        <dbReference type="Proteomes" id="UP000269721"/>
    </source>
</evidence>
<dbReference type="InterPro" id="IPR016024">
    <property type="entry name" value="ARM-type_fold"/>
</dbReference>
<keyword evidence="4" id="KW-0677">Repeat</keyword>
<dbReference type="PANTHER" id="PTHR47249">
    <property type="entry name" value="VACUOLAR PROTEIN 8"/>
    <property type="match status" value="1"/>
</dbReference>
<dbReference type="Pfam" id="PF00514">
    <property type="entry name" value="Arm"/>
    <property type="match status" value="4"/>
</dbReference>
<dbReference type="PROSITE" id="PS50176">
    <property type="entry name" value="ARM_REPEAT"/>
    <property type="match status" value="5"/>
</dbReference>
<feature type="repeat" description="ARM" evidence="8">
    <location>
        <begin position="154"/>
        <end position="194"/>
    </location>
</feature>
<evidence type="ECO:0000256" key="5">
    <source>
        <dbReference type="ARBA" id="ARBA00023136"/>
    </source>
</evidence>
<dbReference type="Proteomes" id="UP000269721">
    <property type="component" value="Unassembled WGS sequence"/>
</dbReference>
<dbReference type="OrthoDB" id="7537227at2759"/>
<evidence type="ECO:0000256" key="2">
    <source>
        <dbReference type="ARBA" id="ARBA00005462"/>
    </source>
</evidence>
<evidence type="ECO:0000256" key="1">
    <source>
        <dbReference type="ARBA" id="ARBA00004592"/>
    </source>
</evidence>
<feature type="repeat" description="ARM" evidence="8">
    <location>
        <begin position="194"/>
        <end position="236"/>
    </location>
</feature>
<dbReference type="GO" id="GO:0043495">
    <property type="term" value="F:protein-membrane adaptor activity"/>
    <property type="evidence" value="ECO:0007669"/>
    <property type="project" value="InterPro"/>
</dbReference>
<feature type="repeat" description="ARM" evidence="8">
    <location>
        <begin position="113"/>
        <end position="155"/>
    </location>
</feature>
<dbReference type="InterPro" id="IPR011989">
    <property type="entry name" value="ARM-like"/>
</dbReference>
<feature type="repeat" description="ARM" evidence="8">
    <location>
        <begin position="72"/>
        <end position="114"/>
    </location>
</feature>
<proteinExistence type="inferred from homology"/>
<dbReference type="EMBL" id="KZ995769">
    <property type="protein sequence ID" value="RKO90011.1"/>
    <property type="molecule type" value="Genomic_DNA"/>
</dbReference>
<evidence type="ECO:0000256" key="3">
    <source>
        <dbReference type="ARBA" id="ARBA00022554"/>
    </source>
</evidence>
<dbReference type="InterPro" id="IPR045156">
    <property type="entry name" value="Vac8"/>
</dbReference>
<evidence type="ECO:0000256" key="7">
    <source>
        <dbReference type="ARBA" id="ARBA00026209"/>
    </source>
</evidence>
<feature type="non-terminal residue" evidence="9">
    <location>
        <position position="269"/>
    </location>
</feature>
<dbReference type="PANTHER" id="PTHR47249:SF1">
    <property type="entry name" value="VACUOLAR PROTEIN 8"/>
    <property type="match status" value="1"/>
</dbReference>
<dbReference type="AlphaFoldDB" id="A0A4P9WBK6"/>
<comment type="subcellular location">
    <subcellularLocation>
        <location evidence="1">Vacuole membrane</location>
        <topology evidence="1">Lipid-anchor</topology>
    </subcellularLocation>
</comment>
<dbReference type="GO" id="GO:0000045">
    <property type="term" value="P:autophagosome assembly"/>
    <property type="evidence" value="ECO:0007669"/>
    <property type="project" value="TreeGrafter"/>
</dbReference>
<protein>
    <recommendedName>
        <fullName evidence="7">Vacuolar protein 8</fullName>
    </recommendedName>
</protein>
<organism evidence="9 10">
    <name type="scientific">Blyttiomyces helicus</name>
    <dbReference type="NCBI Taxonomy" id="388810"/>
    <lineage>
        <taxon>Eukaryota</taxon>
        <taxon>Fungi</taxon>
        <taxon>Fungi incertae sedis</taxon>
        <taxon>Chytridiomycota</taxon>
        <taxon>Chytridiomycota incertae sedis</taxon>
        <taxon>Chytridiomycetes</taxon>
        <taxon>Chytridiomycetes incertae sedis</taxon>
        <taxon>Blyttiomyces</taxon>
    </lineage>
</organism>
<keyword evidence="5" id="KW-0472">Membrane</keyword>
<dbReference type="GO" id="GO:0000329">
    <property type="term" value="C:fungal-type vacuole membrane"/>
    <property type="evidence" value="ECO:0007669"/>
    <property type="project" value="TreeGrafter"/>
</dbReference>
<evidence type="ECO:0000256" key="8">
    <source>
        <dbReference type="PROSITE-ProRule" id="PRU00259"/>
    </source>
</evidence>
<gene>
    <name evidence="9" type="ORF">BDK51DRAFT_8497</name>
</gene>
<keyword evidence="3" id="KW-0926">Vacuole</keyword>
<dbReference type="SMART" id="SM00185">
    <property type="entry name" value="ARM"/>
    <property type="match status" value="5"/>
</dbReference>
<reference evidence="10" key="1">
    <citation type="journal article" date="2018" name="Nat. Microbiol.">
        <title>Leveraging single-cell genomics to expand the fungal tree of life.</title>
        <authorList>
            <person name="Ahrendt S.R."/>
            <person name="Quandt C.A."/>
            <person name="Ciobanu D."/>
            <person name="Clum A."/>
            <person name="Salamov A."/>
            <person name="Andreopoulos B."/>
            <person name="Cheng J.F."/>
            <person name="Woyke T."/>
            <person name="Pelin A."/>
            <person name="Henrissat B."/>
            <person name="Reynolds N.K."/>
            <person name="Benny G.L."/>
            <person name="Smith M.E."/>
            <person name="James T.Y."/>
            <person name="Grigoriev I.V."/>
        </authorList>
    </citation>
    <scope>NUCLEOTIDE SEQUENCE [LARGE SCALE GENOMIC DNA]</scope>
</reference>
<evidence type="ECO:0000256" key="6">
    <source>
        <dbReference type="ARBA" id="ARBA00023288"/>
    </source>
</evidence>
<comment type="similarity">
    <text evidence="2">Belongs to the beta-catenin family.</text>
</comment>
<dbReference type="FunFam" id="1.25.10.10:FF:000131">
    <property type="entry name" value="Vacuolar protein 8"/>
    <property type="match status" value="1"/>
</dbReference>
<keyword evidence="6" id="KW-0449">Lipoprotein</keyword>
<feature type="non-terminal residue" evidence="9">
    <location>
        <position position="1"/>
    </location>
</feature>
<sequence length="269" mass="29028">GLYEPLLQQNERDAAADLLVFLSNRESTDFFSGPPLRALAILAYSDNIDLQRSSALAFAEVTENDVRQVNADTLEPVIYLLQSHDAEVQRAAAAALGNLAVDSENKVWIVELGGLEPLVHLMQSPNVEVQCNAVGCITNLATHDENKSKIARSGALFPLTRLARSRDIRRNATGALLNMTHTDETRRQLVSAAGAIPLLIALLSSPDPDVQYYCATALSNIAVDSTHRKRLAESEGPLVSALVHLMDSASLKVQCHAALALRNLASDGK</sequence>
<dbReference type="GO" id="GO:0071562">
    <property type="term" value="P:nucleus-vacuole junction assembly"/>
    <property type="evidence" value="ECO:0007669"/>
    <property type="project" value="InterPro"/>
</dbReference>
<feature type="repeat" description="ARM" evidence="8">
    <location>
        <begin position="237"/>
        <end position="269"/>
    </location>
</feature>
<name>A0A4P9WBK6_9FUNG</name>
<dbReference type="InterPro" id="IPR000225">
    <property type="entry name" value="Armadillo"/>
</dbReference>
<evidence type="ECO:0000256" key="4">
    <source>
        <dbReference type="ARBA" id="ARBA00022737"/>
    </source>
</evidence>